<protein>
    <submittedName>
        <fullName evidence="2">Uncharacterized protein</fullName>
    </submittedName>
</protein>
<dbReference type="Proteomes" id="UP000296049">
    <property type="component" value="Unassembled WGS sequence"/>
</dbReference>
<evidence type="ECO:0000256" key="1">
    <source>
        <dbReference type="SAM" id="MobiDB-lite"/>
    </source>
</evidence>
<keyword evidence="3" id="KW-1185">Reference proteome</keyword>
<name>R0LLV1_ANAPL</name>
<feature type="region of interest" description="Disordered" evidence="1">
    <location>
        <begin position="236"/>
        <end position="257"/>
    </location>
</feature>
<reference evidence="3" key="1">
    <citation type="journal article" date="2013" name="Nat. Genet.">
        <title>The duck genome and transcriptome provide insight into an avian influenza virus reservoir species.</title>
        <authorList>
            <person name="Huang Y."/>
            <person name="Li Y."/>
            <person name="Burt D.W."/>
            <person name="Chen H."/>
            <person name="Zhang Y."/>
            <person name="Qian W."/>
            <person name="Kim H."/>
            <person name="Gan S."/>
            <person name="Zhao Y."/>
            <person name="Li J."/>
            <person name="Yi K."/>
            <person name="Feng H."/>
            <person name="Zhu P."/>
            <person name="Li B."/>
            <person name="Liu Q."/>
            <person name="Fairley S."/>
            <person name="Magor K.E."/>
            <person name="Du Z."/>
            <person name="Hu X."/>
            <person name="Goodman L."/>
            <person name="Tafer H."/>
            <person name="Vignal A."/>
            <person name="Lee T."/>
            <person name="Kim K.W."/>
            <person name="Sheng Z."/>
            <person name="An Y."/>
            <person name="Searle S."/>
            <person name="Herrero J."/>
            <person name="Groenen M.A."/>
            <person name="Crooijmans R.P."/>
            <person name="Faraut T."/>
            <person name="Cai Q."/>
            <person name="Webster R.G."/>
            <person name="Aldridge J.R."/>
            <person name="Warren W.C."/>
            <person name="Bartschat S."/>
            <person name="Kehr S."/>
            <person name="Marz M."/>
            <person name="Stadler P.F."/>
            <person name="Smith J."/>
            <person name="Kraus R.H."/>
            <person name="Zhao Y."/>
            <person name="Ren L."/>
            <person name="Fei J."/>
            <person name="Morisson M."/>
            <person name="Kaiser P."/>
            <person name="Griffin D.K."/>
            <person name="Rao M."/>
            <person name="Pitel F."/>
            <person name="Wang J."/>
            <person name="Li N."/>
        </authorList>
    </citation>
    <scope>NUCLEOTIDE SEQUENCE [LARGE SCALE GENOMIC DNA]</scope>
</reference>
<dbReference type="EMBL" id="KB742937">
    <property type="protein sequence ID" value="EOB02660.1"/>
    <property type="molecule type" value="Genomic_DNA"/>
</dbReference>
<organism evidence="2 3">
    <name type="scientific">Anas platyrhynchos</name>
    <name type="common">Mallard</name>
    <name type="synonym">Anas boschas</name>
    <dbReference type="NCBI Taxonomy" id="8839"/>
    <lineage>
        <taxon>Eukaryota</taxon>
        <taxon>Metazoa</taxon>
        <taxon>Chordata</taxon>
        <taxon>Craniata</taxon>
        <taxon>Vertebrata</taxon>
        <taxon>Euteleostomi</taxon>
        <taxon>Archelosauria</taxon>
        <taxon>Archosauria</taxon>
        <taxon>Dinosauria</taxon>
        <taxon>Saurischia</taxon>
        <taxon>Theropoda</taxon>
        <taxon>Coelurosauria</taxon>
        <taxon>Aves</taxon>
        <taxon>Neognathae</taxon>
        <taxon>Galloanserae</taxon>
        <taxon>Anseriformes</taxon>
        <taxon>Anatidae</taxon>
        <taxon>Anatinae</taxon>
        <taxon>Anas</taxon>
    </lineage>
</organism>
<evidence type="ECO:0000313" key="3">
    <source>
        <dbReference type="Proteomes" id="UP000296049"/>
    </source>
</evidence>
<gene>
    <name evidence="2" type="ORF">Anapl_06948</name>
</gene>
<sequence>MGSCLPFTSQCLVGSSILPEFADGPFPRALSTHHQGYQVGSTGWACDHVSGTTAAKSCGTGSRAAALPSQPWGTGNKLASNEVSNLLFLLSRAPHGFSSVTQALPYLPACVKMAQLPALDEANRSHLSLWRLLSTQGSKDQALDKSTKAGLYRSSQPSASSAAHCADTGGQNSPAFLLPNALVSLCACPGDKSVLPREVTTKGFLTTHQNASTDENPKPFIILTNKTSFLSRSEPYTKETRGWSHADGRQLSSVKLPRAASPARAPLWAPWGQEAPRSPGTLLCS</sequence>
<accession>R0LLV1</accession>
<proteinExistence type="predicted"/>
<evidence type="ECO:0000313" key="2">
    <source>
        <dbReference type="EMBL" id="EOB02660.1"/>
    </source>
</evidence>
<feature type="compositionally biased region" description="Basic and acidic residues" evidence="1">
    <location>
        <begin position="236"/>
        <end position="248"/>
    </location>
</feature>
<dbReference type="AlphaFoldDB" id="R0LLV1"/>